<feature type="transmembrane region" description="Helical" evidence="7">
    <location>
        <begin position="363"/>
        <end position="387"/>
    </location>
</feature>
<feature type="compositionally biased region" description="Basic and acidic residues" evidence="6">
    <location>
        <begin position="53"/>
        <end position="62"/>
    </location>
</feature>
<feature type="compositionally biased region" description="Polar residues" evidence="6">
    <location>
        <begin position="546"/>
        <end position="566"/>
    </location>
</feature>
<feature type="transmembrane region" description="Helical" evidence="7">
    <location>
        <begin position="162"/>
        <end position="184"/>
    </location>
</feature>
<feature type="transmembrane region" description="Helical" evidence="7">
    <location>
        <begin position="320"/>
        <end position="343"/>
    </location>
</feature>
<comment type="caution">
    <text evidence="9">The sequence shown here is derived from an EMBL/GenBank/DDBJ whole genome shotgun (WGS) entry which is preliminary data.</text>
</comment>
<reference evidence="9 10" key="1">
    <citation type="submission" date="2021-11" db="EMBL/GenBank/DDBJ databases">
        <title>Black yeast isolated from Biological Soil Crust.</title>
        <authorList>
            <person name="Kurbessoian T."/>
        </authorList>
    </citation>
    <scope>NUCLEOTIDE SEQUENCE [LARGE SCALE GENOMIC DNA]</scope>
    <source>
        <strain evidence="9 10">CCFEE 5522</strain>
    </source>
</reference>
<feature type="transmembrane region" description="Helical" evidence="7">
    <location>
        <begin position="500"/>
        <end position="521"/>
    </location>
</feature>
<dbReference type="GO" id="GO:0022857">
    <property type="term" value="F:transmembrane transporter activity"/>
    <property type="evidence" value="ECO:0007669"/>
    <property type="project" value="InterPro"/>
</dbReference>
<feature type="transmembrane region" description="Helical" evidence="7">
    <location>
        <begin position="190"/>
        <end position="211"/>
    </location>
</feature>
<feature type="transmembrane region" description="Helical" evidence="7">
    <location>
        <begin position="432"/>
        <end position="456"/>
    </location>
</feature>
<evidence type="ECO:0000256" key="6">
    <source>
        <dbReference type="SAM" id="MobiDB-lite"/>
    </source>
</evidence>
<evidence type="ECO:0000256" key="7">
    <source>
        <dbReference type="SAM" id="Phobius"/>
    </source>
</evidence>
<comment type="similarity">
    <text evidence="2">Belongs to the major facilitator superfamily.</text>
</comment>
<keyword evidence="10" id="KW-1185">Reference proteome</keyword>
<dbReference type="Gene3D" id="1.20.1250.20">
    <property type="entry name" value="MFS general substrate transporter like domains"/>
    <property type="match status" value="1"/>
</dbReference>
<dbReference type="SUPFAM" id="SSF103473">
    <property type="entry name" value="MFS general substrate transporter"/>
    <property type="match status" value="1"/>
</dbReference>
<dbReference type="FunFam" id="1.20.1250.20:FF:000082">
    <property type="entry name" value="MFS multidrug transporter, putative"/>
    <property type="match status" value="1"/>
</dbReference>
<keyword evidence="4 7" id="KW-1133">Transmembrane helix</keyword>
<evidence type="ECO:0000256" key="5">
    <source>
        <dbReference type="ARBA" id="ARBA00023136"/>
    </source>
</evidence>
<dbReference type="GO" id="GO:0005886">
    <property type="term" value="C:plasma membrane"/>
    <property type="evidence" value="ECO:0007669"/>
    <property type="project" value="TreeGrafter"/>
</dbReference>
<feature type="transmembrane region" description="Helical" evidence="7">
    <location>
        <begin position="468"/>
        <end position="488"/>
    </location>
</feature>
<sequence>MANSSGALERVGSRKEQYEEAESLKPEIPETDLEDGPRQSSAGTQEQQLEGSEGERGLAEKQARQDVEFVDWNGPNDLENPFNWSRSYKWTLTLTTCFISILTGLPAGAYSAGNNDMSREFHISQSGFPHLAWATASWNMGAALMPLIFVPLTENTGRMPGYFASYILFLIWLIPSATAPNFATLVVTRFFGGGASSVSINLVGGSITDIWKGEKDRSVPMSIFGMTSVIGIALGPFIGGAINSGLNWRWIYWVQLIVDAGLLPVFWFILRETRGDVILARRAKKLRKQGRTNAYAKSELNKGSVIEELKISFKRPTKMLLTEFVVISFTLWVSFAWGILFLFQSSIPLVFSSLYGFGMFPTMLVQLALSIGAVIATIVNPFADRLYLKSAKRNKDAPGRPIPEARLYFAVPGSLIFTVGLFWYGWSSYSSLPWIVPALGIGCVGFGIYEIYMAVVNYLSDAYEKYTASALSAASLGRNTFGAFLPLAAPALYDNLGFNWASSLLGFIGLVLSFAPVILLIKGPTIRQRSPFMSESTYDEGEAESRQNSSASRRSTPRRQSSGQVR</sequence>
<comment type="subcellular location">
    <subcellularLocation>
        <location evidence="1">Membrane</location>
        <topology evidence="1">Multi-pass membrane protein</topology>
    </subcellularLocation>
</comment>
<dbReference type="InterPro" id="IPR036259">
    <property type="entry name" value="MFS_trans_sf"/>
</dbReference>
<feature type="compositionally biased region" description="Polar residues" evidence="6">
    <location>
        <begin position="38"/>
        <end position="50"/>
    </location>
</feature>
<evidence type="ECO:0000256" key="2">
    <source>
        <dbReference type="ARBA" id="ARBA00008335"/>
    </source>
</evidence>
<dbReference type="CDD" id="cd17323">
    <property type="entry name" value="MFS_Tpo1_MDR_like"/>
    <property type="match status" value="1"/>
</dbReference>
<feature type="domain" description="Major facilitator superfamily (MFS) profile" evidence="8">
    <location>
        <begin position="92"/>
        <end position="527"/>
    </location>
</feature>
<dbReference type="Pfam" id="PF07690">
    <property type="entry name" value="MFS_1"/>
    <property type="match status" value="1"/>
</dbReference>
<keyword evidence="3 7" id="KW-0812">Transmembrane</keyword>
<dbReference type="InterPro" id="IPR011701">
    <property type="entry name" value="MFS"/>
</dbReference>
<feature type="transmembrane region" description="Helical" evidence="7">
    <location>
        <begin position="130"/>
        <end position="150"/>
    </location>
</feature>
<evidence type="ECO:0000256" key="4">
    <source>
        <dbReference type="ARBA" id="ARBA00022989"/>
    </source>
</evidence>
<dbReference type="PANTHER" id="PTHR23502:SF61">
    <property type="entry name" value="MULTIDRUG TRANSPORTER, PUTATIVE (AFU_ORTHOLOGUE AFUA_3G02780)-RELATED"/>
    <property type="match status" value="1"/>
</dbReference>
<evidence type="ECO:0000256" key="3">
    <source>
        <dbReference type="ARBA" id="ARBA00022692"/>
    </source>
</evidence>
<feature type="transmembrane region" description="Helical" evidence="7">
    <location>
        <begin position="90"/>
        <end position="110"/>
    </location>
</feature>
<protein>
    <recommendedName>
        <fullName evidence="8">Major facilitator superfamily (MFS) profile domain-containing protein</fullName>
    </recommendedName>
</protein>
<dbReference type="EMBL" id="JAVFHQ010000014">
    <property type="protein sequence ID" value="KAK4546661.1"/>
    <property type="molecule type" value="Genomic_DNA"/>
</dbReference>
<evidence type="ECO:0000259" key="8">
    <source>
        <dbReference type="PROSITE" id="PS50850"/>
    </source>
</evidence>
<keyword evidence="5 7" id="KW-0472">Membrane</keyword>
<feature type="transmembrane region" description="Helical" evidence="7">
    <location>
        <begin position="407"/>
        <end position="426"/>
    </location>
</feature>
<evidence type="ECO:0000256" key="1">
    <source>
        <dbReference type="ARBA" id="ARBA00004141"/>
    </source>
</evidence>
<name>A0AAV9JQ57_9PEZI</name>
<dbReference type="InterPro" id="IPR020846">
    <property type="entry name" value="MFS_dom"/>
</dbReference>
<evidence type="ECO:0000313" key="9">
    <source>
        <dbReference type="EMBL" id="KAK4546661.1"/>
    </source>
</evidence>
<dbReference type="AlphaFoldDB" id="A0AAV9JQ57"/>
<proteinExistence type="inferred from homology"/>
<dbReference type="Proteomes" id="UP001324427">
    <property type="component" value="Unassembled WGS sequence"/>
</dbReference>
<feature type="transmembrane region" description="Helical" evidence="7">
    <location>
        <begin position="223"/>
        <end position="244"/>
    </location>
</feature>
<organism evidence="9 10">
    <name type="scientific">Oleoguttula mirabilis</name>
    <dbReference type="NCBI Taxonomy" id="1507867"/>
    <lineage>
        <taxon>Eukaryota</taxon>
        <taxon>Fungi</taxon>
        <taxon>Dikarya</taxon>
        <taxon>Ascomycota</taxon>
        <taxon>Pezizomycotina</taxon>
        <taxon>Dothideomycetes</taxon>
        <taxon>Dothideomycetidae</taxon>
        <taxon>Mycosphaerellales</taxon>
        <taxon>Teratosphaeriaceae</taxon>
        <taxon>Oleoguttula</taxon>
    </lineage>
</organism>
<feature type="region of interest" description="Disordered" evidence="6">
    <location>
        <begin position="1"/>
        <end position="62"/>
    </location>
</feature>
<feature type="compositionally biased region" description="Basic and acidic residues" evidence="6">
    <location>
        <begin position="11"/>
        <end position="28"/>
    </location>
</feature>
<accession>A0AAV9JQ57</accession>
<dbReference type="PANTHER" id="PTHR23502">
    <property type="entry name" value="MAJOR FACILITATOR SUPERFAMILY"/>
    <property type="match status" value="1"/>
</dbReference>
<feature type="region of interest" description="Disordered" evidence="6">
    <location>
        <begin position="532"/>
        <end position="566"/>
    </location>
</feature>
<evidence type="ECO:0000313" key="10">
    <source>
        <dbReference type="Proteomes" id="UP001324427"/>
    </source>
</evidence>
<dbReference type="PROSITE" id="PS50850">
    <property type="entry name" value="MFS"/>
    <property type="match status" value="1"/>
</dbReference>
<gene>
    <name evidence="9" type="ORF">LTR36_001879</name>
</gene>
<feature type="transmembrane region" description="Helical" evidence="7">
    <location>
        <begin position="250"/>
        <end position="270"/>
    </location>
</feature>